<accession>A0A1Q8QX82</accession>
<dbReference type="InterPro" id="IPR042259">
    <property type="entry name" value="Raco-like_middle_sf"/>
</dbReference>
<dbReference type="InterPro" id="IPR027980">
    <property type="entry name" value="RACo_C"/>
</dbReference>
<dbReference type="CDD" id="cd00207">
    <property type="entry name" value="fer2"/>
    <property type="match status" value="1"/>
</dbReference>
<dbReference type="Proteomes" id="UP000186102">
    <property type="component" value="Unassembled WGS sequence"/>
</dbReference>
<dbReference type="EMBL" id="MLBF01000013">
    <property type="protein sequence ID" value="OLN31941.1"/>
    <property type="molecule type" value="Genomic_DNA"/>
</dbReference>
<dbReference type="InterPro" id="IPR043129">
    <property type="entry name" value="ATPase_NBD"/>
</dbReference>
<protein>
    <submittedName>
        <fullName evidence="2">Putative electron transfer protein</fullName>
    </submittedName>
</protein>
<evidence type="ECO:0000313" key="2">
    <source>
        <dbReference type="EMBL" id="OLN31941.1"/>
    </source>
</evidence>
<dbReference type="InterPro" id="IPR001041">
    <property type="entry name" value="2Fe-2S_ferredoxin-type"/>
</dbReference>
<organism evidence="2 3">
    <name type="scientific">Desulfosporosinus metallidurans</name>
    <dbReference type="NCBI Taxonomy" id="1888891"/>
    <lineage>
        <taxon>Bacteria</taxon>
        <taxon>Bacillati</taxon>
        <taxon>Bacillota</taxon>
        <taxon>Clostridia</taxon>
        <taxon>Eubacteriales</taxon>
        <taxon>Desulfitobacteriaceae</taxon>
        <taxon>Desulfosporosinus</taxon>
    </lineage>
</organism>
<dbReference type="Pfam" id="PF14574">
    <property type="entry name" value="RACo_C_ter"/>
    <property type="match status" value="1"/>
</dbReference>
<keyword evidence="3" id="KW-1185">Reference proteome</keyword>
<dbReference type="STRING" id="1888891.DSOL_2236"/>
<dbReference type="Gene3D" id="3.30.420.480">
    <property type="entry name" value="Domain of unknown function (DUF4445)"/>
    <property type="match status" value="1"/>
</dbReference>
<evidence type="ECO:0000313" key="3">
    <source>
        <dbReference type="Proteomes" id="UP000186102"/>
    </source>
</evidence>
<name>A0A1Q8QX82_9FIRM</name>
<dbReference type="RefSeq" id="WP_075364864.1">
    <property type="nucleotide sequence ID" value="NZ_MLBF01000013.1"/>
</dbReference>
<dbReference type="Gene3D" id="3.10.20.880">
    <property type="match status" value="1"/>
</dbReference>
<feature type="domain" description="2Fe-2S ferredoxin-type" evidence="1">
    <location>
        <begin position="1"/>
        <end position="91"/>
    </location>
</feature>
<proteinExistence type="predicted"/>
<dbReference type="Pfam" id="PF17650">
    <property type="entry name" value="RACo_linker"/>
    <property type="match status" value="1"/>
</dbReference>
<dbReference type="SUPFAM" id="SSF53067">
    <property type="entry name" value="Actin-like ATPase domain"/>
    <property type="match status" value="1"/>
</dbReference>
<dbReference type="InterPro" id="IPR040506">
    <property type="entry name" value="RACo_linker"/>
</dbReference>
<dbReference type="GO" id="GO:0051536">
    <property type="term" value="F:iron-sulfur cluster binding"/>
    <property type="evidence" value="ECO:0007669"/>
    <property type="project" value="InterPro"/>
</dbReference>
<dbReference type="PROSITE" id="PS51085">
    <property type="entry name" value="2FE2S_FER_2"/>
    <property type="match status" value="1"/>
</dbReference>
<dbReference type="OrthoDB" id="9810588at2"/>
<dbReference type="PANTHER" id="PTHR42895">
    <property type="entry name" value="IRON-SULFUR CLUSTER-BINDING PROTEIN-RELATED"/>
    <property type="match status" value="1"/>
</dbReference>
<dbReference type="Pfam" id="PF17651">
    <property type="entry name" value="Raco_middle"/>
    <property type="match status" value="1"/>
</dbReference>
<gene>
    <name evidence="2" type="ORF">DSOL_2236</name>
</gene>
<sequence>MKITIRPNRVVEGFEGESIMEVLVRNQIPVQNICSGKGSCGKCKVWFHSGMPEPTQSDLKHLTSQEIDAGFRLSCRVKAEEGMEIEPVVVEIYDRKEAAFRDMIQINLDHGVQKVKVQIPKPSLEDERGDWNRLQDELLKILDVETVNIKMFALEKLPSILRAGDFVVTTTLWDNQVLDVEVGDTTLTLYGVAVDIGTTSVAVSLVDLNSAQLIKVLSHENEQTAYGADVISRISYASESGEKRLRLKHAVKQTINNLINQLIEESGIPAHSIYKMTVVSNTTMNHLFLGLDTANLAVAPYVSVLNNFIELSASELGIEINPEGRILTFPNIGSFVGGDTVGAVIGAPEVLEDGNHLLIDLGTNCELFLKTSQGMMACSTAAGPAFEGARITHGMRAKPGAIEAVTITEDGVEIKVIGRQKASGICGSGLVEGIEQMKLAGIINKKGKIIDPEKEGSSLSPRLRDRIRSGGKSGREFVLSYGGKEGSDVFLNQEDIGELQLAKGAVCAGIKTLVGMVGISIQDLDSIVLAGTFASYLKARSILEIGLVPNINPEKVKTAGNAAHVGAMRALLNRTVFKDAVELATKVKHIELGGNKVFTSNLMKSMYLERTN</sequence>
<dbReference type="InterPro" id="IPR036010">
    <property type="entry name" value="2Fe-2S_ferredoxin-like_sf"/>
</dbReference>
<dbReference type="Gene3D" id="3.10.20.30">
    <property type="match status" value="1"/>
</dbReference>
<dbReference type="InterPro" id="IPR052911">
    <property type="entry name" value="Corrinoid_activation_enz"/>
</dbReference>
<dbReference type="SUPFAM" id="SSF54292">
    <property type="entry name" value="2Fe-2S ferredoxin-like"/>
    <property type="match status" value="1"/>
</dbReference>
<dbReference type="PANTHER" id="PTHR42895:SF2">
    <property type="entry name" value="IRON-SULFUR CLUSTER PROTEIN"/>
    <property type="match status" value="1"/>
</dbReference>
<evidence type="ECO:0000259" key="1">
    <source>
        <dbReference type="PROSITE" id="PS51085"/>
    </source>
</evidence>
<dbReference type="Pfam" id="PF00111">
    <property type="entry name" value="Fer2"/>
    <property type="match status" value="1"/>
</dbReference>
<dbReference type="AlphaFoldDB" id="A0A1Q8QX82"/>
<reference evidence="2 3" key="1">
    <citation type="submission" date="2016-09" db="EMBL/GenBank/DDBJ databases">
        <title>Complete genome of Desulfosporosinus sp. OL.</title>
        <authorList>
            <person name="Mardanov A."/>
            <person name="Beletsky A."/>
            <person name="Panova A."/>
            <person name="Karnachuk O."/>
            <person name="Ravin N."/>
        </authorList>
    </citation>
    <scope>NUCLEOTIDE SEQUENCE [LARGE SCALE GENOMIC DNA]</scope>
    <source>
        <strain evidence="2 3">OL</strain>
    </source>
</reference>
<dbReference type="InterPro" id="IPR012675">
    <property type="entry name" value="Beta-grasp_dom_sf"/>
</dbReference>
<comment type="caution">
    <text evidence="2">The sequence shown here is derived from an EMBL/GenBank/DDBJ whole genome shotgun (WGS) entry which is preliminary data.</text>
</comment>
<dbReference type="InterPro" id="IPR041414">
    <property type="entry name" value="Raco-like_middle"/>
</dbReference>